<feature type="region of interest" description="Disordered" evidence="2">
    <location>
        <begin position="409"/>
        <end position="433"/>
    </location>
</feature>
<evidence type="ECO:0008006" key="5">
    <source>
        <dbReference type="Google" id="ProtNLM"/>
    </source>
</evidence>
<feature type="compositionally biased region" description="Basic and acidic residues" evidence="2">
    <location>
        <begin position="409"/>
        <end position="427"/>
    </location>
</feature>
<sequence>MSFAPAKKSLSYRPPSNSSSSQKKSAPRPIQQRPADPLLQRLTLLEDVVANLQLQHDTFIPLLQLIGQVDNVLELESEAKTLVSAISDLESHCSEQQKLVKEINAQSQSIQIPTSLADGEGAGVRPLSEMQKTLTDIETHSNSIAAKQKVTLKKQEVSSREEMLRTMQELENEVQEVKKEVVELHGEFIKGNFKEIGNLEERASNARSRVKDDIGQVETALEDHALYGGKGGDNWLLEELNHRVDDSISELNEYLDYKHRQLEVFFKQELLSLKNQHEKLSSDLASIEAYRNVADPAKELTALNEKIKNLLQAIEKFSDNFVMMNDVTISLNQSLVDLNDKARRYIKTYRTTDQSKQNELFGTAKVDFDQWLKGSWYQVEALRENIENLDVNINSNFFKLTEFFQRQDKVKGDAEGPGKPRIEDLKPKANSTKSKFEEKQESLHIELDNLKKRLFGLWKAINKETNFNIVFPSKNASDQEIFRNARDDLISDSINS</sequence>
<gene>
    <name evidence="3" type="ORF">BSTOLATCC_MIC54080</name>
</gene>
<comment type="caution">
    <text evidence="3">The sequence shown here is derived from an EMBL/GenBank/DDBJ whole genome shotgun (WGS) entry which is preliminary data.</text>
</comment>
<accession>A0AAU9JYX2</accession>
<dbReference type="Proteomes" id="UP001162131">
    <property type="component" value="Unassembled WGS sequence"/>
</dbReference>
<evidence type="ECO:0000313" key="4">
    <source>
        <dbReference type="Proteomes" id="UP001162131"/>
    </source>
</evidence>
<feature type="region of interest" description="Disordered" evidence="2">
    <location>
        <begin position="1"/>
        <end position="34"/>
    </location>
</feature>
<evidence type="ECO:0000313" key="3">
    <source>
        <dbReference type="EMBL" id="CAG9332026.1"/>
    </source>
</evidence>
<protein>
    <recommendedName>
        <fullName evidence="5">Autophagy-related protein 17</fullName>
    </recommendedName>
</protein>
<keyword evidence="4" id="KW-1185">Reference proteome</keyword>
<evidence type="ECO:0000256" key="2">
    <source>
        <dbReference type="SAM" id="MobiDB-lite"/>
    </source>
</evidence>
<reference evidence="3" key="1">
    <citation type="submission" date="2021-09" db="EMBL/GenBank/DDBJ databases">
        <authorList>
            <consortium name="AG Swart"/>
            <person name="Singh M."/>
            <person name="Singh A."/>
            <person name="Seah K."/>
            <person name="Emmerich C."/>
        </authorList>
    </citation>
    <scope>NUCLEOTIDE SEQUENCE</scope>
    <source>
        <strain evidence="3">ATCC30299</strain>
    </source>
</reference>
<organism evidence="3 4">
    <name type="scientific">Blepharisma stoltei</name>
    <dbReference type="NCBI Taxonomy" id="1481888"/>
    <lineage>
        <taxon>Eukaryota</taxon>
        <taxon>Sar</taxon>
        <taxon>Alveolata</taxon>
        <taxon>Ciliophora</taxon>
        <taxon>Postciliodesmatophora</taxon>
        <taxon>Heterotrichea</taxon>
        <taxon>Heterotrichida</taxon>
        <taxon>Blepharismidae</taxon>
        <taxon>Blepharisma</taxon>
    </lineage>
</organism>
<feature type="coiled-coil region" evidence="1">
    <location>
        <begin position="153"/>
        <end position="187"/>
    </location>
</feature>
<name>A0AAU9JYX2_9CILI</name>
<dbReference type="EMBL" id="CAJZBQ010000053">
    <property type="protein sequence ID" value="CAG9332026.1"/>
    <property type="molecule type" value="Genomic_DNA"/>
</dbReference>
<keyword evidence="1" id="KW-0175">Coiled coil</keyword>
<dbReference type="AlphaFoldDB" id="A0AAU9JYX2"/>
<evidence type="ECO:0000256" key="1">
    <source>
        <dbReference type="SAM" id="Coils"/>
    </source>
</evidence>
<feature type="compositionally biased region" description="Low complexity" evidence="2">
    <location>
        <begin position="8"/>
        <end position="24"/>
    </location>
</feature>
<proteinExistence type="predicted"/>